<evidence type="ECO:0000313" key="1">
    <source>
        <dbReference type="EMBL" id="KAI4860096.1"/>
    </source>
</evidence>
<reference evidence="1 2" key="1">
    <citation type="journal article" date="2022" name="New Phytol.">
        <title>Ecological generalism drives hyperdiversity of secondary metabolite gene clusters in xylarialean endophytes.</title>
        <authorList>
            <person name="Franco M.E.E."/>
            <person name="Wisecaver J.H."/>
            <person name="Arnold A.E."/>
            <person name="Ju Y.M."/>
            <person name="Slot J.C."/>
            <person name="Ahrendt S."/>
            <person name="Moore L.P."/>
            <person name="Eastman K.E."/>
            <person name="Scott K."/>
            <person name="Konkel Z."/>
            <person name="Mondo S.J."/>
            <person name="Kuo A."/>
            <person name="Hayes R.D."/>
            <person name="Haridas S."/>
            <person name="Andreopoulos B."/>
            <person name="Riley R."/>
            <person name="LaButti K."/>
            <person name="Pangilinan J."/>
            <person name="Lipzen A."/>
            <person name="Amirebrahimi M."/>
            <person name="Yan J."/>
            <person name="Adam C."/>
            <person name="Keymanesh K."/>
            <person name="Ng V."/>
            <person name="Louie K."/>
            <person name="Northen T."/>
            <person name="Drula E."/>
            <person name="Henrissat B."/>
            <person name="Hsieh H.M."/>
            <person name="Youens-Clark K."/>
            <person name="Lutzoni F."/>
            <person name="Miadlikowska J."/>
            <person name="Eastwood D.C."/>
            <person name="Hamelin R.C."/>
            <person name="Grigoriev I.V."/>
            <person name="U'Ren J.M."/>
        </authorList>
    </citation>
    <scope>NUCLEOTIDE SEQUENCE [LARGE SCALE GENOMIC DNA]</scope>
    <source>
        <strain evidence="1 2">CBS 119005</strain>
    </source>
</reference>
<protein>
    <submittedName>
        <fullName evidence="1">WD domain-containing protein</fullName>
    </submittedName>
</protein>
<keyword evidence="2" id="KW-1185">Reference proteome</keyword>
<comment type="caution">
    <text evidence="1">The sequence shown here is derived from an EMBL/GenBank/DDBJ whole genome shotgun (WGS) entry which is preliminary data.</text>
</comment>
<evidence type="ECO:0000313" key="2">
    <source>
        <dbReference type="Proteomes" id="UP001497700"/>
    </source>
</evidence>
<proteinExistence type="predicted"/>
<accession>A0ACB9YLV0</accession>
<gene>
    <name evidence="1" type="ORF">F4820DRAFT_127840</name>
</gene>
<organism evidence="1 2">
    <name type="scientific">Hypoxylon rubiginosum</name>
    <dbReference type="NCBI Taxonomy" id="110542"/>
    <lineage>
        <taxon>Eukaryota</taxon>
        <taxon>Fungi</taxon>
        <taxon>Dikarya</taxon>
        <taxon>Ascomycota</taxon>
        <taxon>Pezizomycotina</taxon>
        <taxon>Sordariomycetes</taxon>
        <taxon>Xylariomycetidae</taxon>
        <taxon>Xylariales</taxon>
        <taxon>Hypoxylaceae</taxon>
        <taxon>Hypoxylon</taxon>
    </lineage>
</organism>
<dbReference type="Proteomes" id="UP001497700">
    <property type="component" value="Unassembled WGS sequence"/>
</dbReference>
<sequence length="562" mass="62178">MLADADRSTASNGTSRPYTNGKSHQRTLPSGATNGTHKPSALNGSSKIRQPDAYFGHNREEVTRILIQALSDMGYHSAAESVSQESGFELESPTVASFRNAILEGDWNEAEMLLFGAATPGGRAGEGGNGLVLADGADRSLMRFWIRQQKFLELLEQRETGRALSVLRTELTPLYQDTQKLHFLSSLLMCQKPEDLKSKAEWDGVCGESRHILLSQLSKCISPSVMLPEHRLATLLRQVKSSQIGACLWHTNAASPSLYSDHVCDQRLFPTETVIELDEHDDQVWQVVFSHDGTKLASCGQGKQVIIWDVASFKPIHSLGDHDQGVGNVAWSWDDNMLVTCCWDRHARLWDVNTGACLKKLERFQEPVTSCVWATDNQTFVTGALDKNHSLVQWNLSGEKVYDWSSTHRVEDLAISPDGHWLVASNAGNHIYVYNFVSRELEYQMDLQVRLTSITISQNSRHLLVNHNNGVAQLIDLVLREPVQSYAGFTGGQWMIRSSFGGANESFVISGSEDGSINIWHKASAHLVEKLSGHVPGCNAVSWSPTDPCLFASCGDDGKIKM</sequence>
<dbReference type="EMBL" id="MU393600">
    <property type="protein sequence ID" value="KAI4860096.1"/>
    <property type="molecule type" value="Genomic_DNA"/>
</dbReference>
<name>A0ACB9YLV0_9PEZI</name>